<accession>A0AAD5WS99</accession>
<evidence type="ECO:0000313" key="2">
    <source>
        <dbReference type="Proteomes" id="UP001201980"/>
    </source>
</evidence>
<organism evidence="1 2">
    <name type="scientific">Zalerion maritima</name>
    <dbReference type="NCBI Taxonomy" id="339359"/>
    <lineage>
        <taxon>Eukaryota</taxon>
        <taxon>Fungi</taxon>
        <taxon>Dikarya</taxon>
        <taxon>Ascomycota</taxon>
        <taxon>Pezizomycotina</taxon>
        <taxon>Sordariomycetes</taxon>
        <taxon>Lulworthiomycetidae</taxon>
        <taxon>Lulworthiales</taxon>
        <taxon>Lulworthiaceae</taxon>
        <taxon>Zalerion</taxon>
    </lineage>
</organism>
<protein>
    <submittedName>
        <fullName evidence="1">Uncharacterized protein</fullName>
    </submittedName>
</protein>
<comment type="caution">
    <text evidence="1">The sequence shown here is derived from an EMBL/GenBank/DDBJ whole genome shotgun (WGS) entry which is preliminary data.</text>
</comment>
<reference evidence="1" key="1">
    <citation type="submission" date="2022-07" db="EMBL/GenBank/DDBJ databases">
        <title>Draft genome sequence of Zalerion maritima ATCC 34329, a (micro)plastics degrading marine fungus.</title>
        <authorList>
            <person name="Paco A."/>
            <person name="Goncalves M.F.M."/>
            <person name="Rocha-Santos T.A.P."/>
            <person name="Alves A."/>
        </authorList>
    </citation>
    <scope>NUCLEOTIDE SEQUENCE</scope>
    <source>
        <strain evidence="1">ATCC 34329</strain>
    </source>
</reference>
<dbReference type="Proteomes" id="UP001201980">
    <property type="component" value="Unassembled WGS sequence"/>
</dbReference>
<gene>
    <name evidence="1" type="ORF">MKZ38_002588</name>
</gene>
<evidence type="ECO:0000313" key="1">
    <source>
        <dbReference type="EMBL" id="KAJ2900095.1"/>
    </source>
</evidence>
<proteinExistence type="predicted"/>
<keyword evidence="2" id="KW-1185">Reference proteome</keyword>
<dbReference type="EMBL" id="JAKWBI020000179">
    <property type="protein sequence ID" value="KAJ2900095.1"/>
    <property type="molecule type" value="Genomic_DNA"/>
</dbReference>
<dbReference type="AlphaFoldDB" id="A0AAD5WS99"/>
<name>A0AAD5WS99_9PEZI</name>
<sequence>MRYFYLVTFDDPDSHNRYQGRMLFQTSTNDFGDFMSAFADWRDRHWLIEHEISRVPGCQYKFLGTDRQVRWKSYFSSLSIKNRDPLADLPYIFDMVFGVLFTAKTNWKERWSMKDEAGFVVRRVTYQTMPKAINFLTYGGGPGIREIHQWFRMAVREARKGEKMEKKEREDLRKRNASRYDQGRDRIEARCVKVLKAVVCALTDTKGTEARKAWVLMMRPKFD</sequence>